<dbReference type="Pfam" id="PF02782">
    <property type="entry name" value="FGGY_C"/>
    <property type="match status" value="1"/>
</dbReference>
<dbReference type="Proteomes" id="UP000316079">
    <property type="component" value="Unassembled WGS sequence"/>
</dbReference>
<dbReference type="GO" id="GO:0005737">
    <property type="term" value="C:cytoplasm"/>
    <property type="evidence" value="ECO:0007669"/>
    <property type="project" value="TreeGrafter"/>
</dbReference>
<feature type="domain" description="Carbohydrate kinase FGGY C-terminal" evidence="6">
    <location>
        <begin position="280"/>
        <end position="402"/>
    </location>
</feature>
<keyword evidence="4" id="KW-0732">Signal</keyword>
<dbReference type="OrthoDB" id="203824at2759"/>
<proteinExistence type="inferred from homology"/>
<evidence type="ECO:0000313" key="8">
    <source>
        <dbReference type="Proteomes" id="UP000316079"/>
    </source>
</evidence>
<dbReference type="EMBL" id="SRMA01027225">
    <property type="protein sequence ID" value="TRY57761.1"/>
    <property type="molecule type" value="Genomic_DNA"/>
</dbReference>
<evidence type="ECO:0008006" key="9">
    <source>
        <dbReference type="Google" id="ProtNLM"/>
    </source>
</evidence>
<gene>
    <name evidence="7" type="ORF">DNTS_012031</name>
</gene>
<dbReference type="InterPro" id="IPR018484">
    <property type="entry name" value="FGGY_N"/>
</dbReference>
<keyword evidence="3" id="KW-0418">Kinase</keyword>
<dbReference type="PANTHER" id="PTHR43435">
    <property type="entry name" value="RIBULOKINASE"/>
    <property type="match status" value="1"/>
</dbReference>
<evidence type="ECO:0000256" key="3">
    <source>
        <dbReference type="ARBA" id="ARBA00022777"/>
    </source>
</evidence>
<comment type="similarity">
    <text evidence="1">Belongs to the FGGY kinase family.</text>
</comment>
<dbReference type="InterPro" id="IPR043129">
    <property type="entry name" value="ATPase_NBD"/>
</dbReference>
<dbReference type="SUPFAM" id="SSF53067">
    <property type="entry name" value="Actin-like ATPase domain"/>
    <property type="match status" value="2"/>
</dbReference>
<evidence type="ECO:0000259" key="5">
    <source>
        <dbReference type="Pfam" id="PF00370"/>
    </source>
</evidence>
<name>A0A553MX40_9TELE</name>
<keyword evidence="2" id="KW-0808">Transferase</keyword>
<dbReference type="NCBIfam" id="TIGR01315">
    <property type="entry name" value="5C_CHO_kinase"/>
    <property type="match status" value="1"/>
</dbReference>
<dbReference type="GO" id="GO:0019321">
    <property type="term" value="P:pentose metabolic process"/>
    <property type="evidence" value="ECO:0007669"/>
    <property type="project" value="TreeGrafter"/>
</dbReference>
<evidence type="ECO:0000256" key="4">
    <source>
        <dbReference type="SAM" id="SignalP"/>
    </source>
</evidence>
<dbReference type="PANTHER" id="PTHR43435:SF4">
    <property type="entry name" value="FGGY CARBOHYDRATE KINASE DOMAIN-CONTAINING PROTEIN"/>
    <property type="match status" value="1"/>
</dbReference>
<keyword evidence="8" id="KW-1185">Reference proteome</keyword>
<protein>
    <recommendedName>
        <fullName evidence="9">Carbohydrate kinase FGGY N-terminal domain-containing protein</fullName>
    </recommendedName>
</protein>
<evidence type="ECO:0000256" key="1">
    <source>
        <dbReference type="ARBA" id="ARBA00009156"/>
    </source>
</evidence>
<sequence>MEVCVCVCVCVRACVCVCVCQRVTRGIDVQYVRGIGFDATCSLVVLDQNFKPVPVNQSGVCERNVVMWMDHRAVDQASRITETGHSVLDSFGGIMSPEMQPPKLLWLKENLPQLCWKSATHFFDLPDFLSWKATGSLSRSSYLSLCTVVCKWTYSASSGWDDTFWTQIGLEDLKENNYSRIGQQVCVPGSPLGSGLTEEAAADLGLPQGTAVGASLIDAHAGAIGIARSCLIDSQGFSLGGAHLYTCGIFHEVEVQHRLLGADISGLHLPCEKQPISSRMALICGTSSCHMAVSQQPVSVPGVWGPYLSALLPGLWLIEGGQSATGRLLDHMVKGHAAYGQLKQEAEQSGQHVYSYLNLHLENMAAAMEETHLDQLTAHLHVWPDFHGNRSPLADPMTRGLVEMLGYMMLPWMRREVSLSVQTTVWGEGDLL</sequence>
<dbReference type="GO" id="GO:0019150">
    <property type="term" value="F:D-ribulokinase activity"/>
    <property type="evidence" value="ECO:0007669"/>
    <property type="project" value="TreeGrafter"/>
</dbReference>
<dbReference type="InterPro" id="IPR006003">
    <property type="entry name" value="FGGY_RbtK-like"/>
</dbReference>
<feature type="chain" id="PRO_5022129985" description="Carbohydrate kinase FGGY N-terminal domain-containing protein" evidence="4">
    <location>
        <begin position="27"/>
        <end position="432"/>
    </location>
</feature>
<reference evidence="7 8" key="1">
    <citation type="journal article" date="2019" name="Sci. Data">
        <title>Hybrid genome assembly and annotation of Danionella translucida.</title>
        <authorList>
            <person name="Kadobianskyi M."/>
            <person name="Schulze L."/>
            <person name="Schuelke M."/>
            <person name="Judkewitz B."/>
        </authorList>
    </citation>
    <scope>NUCLEOTIDE SEQUENCE [LARGE SCALE GENOMIC DNA]</scope>
    <source>
        <strain evidence="7 8">Bolton</strain>
    </source>
</reference>
<feature type="domain" description="Carbohydrate kinase FGGY N-terminal" evidence="5">
    <location>
        <begin position="18"/>
        <end position="225"/>
    </location>
</feature>
<dbReference type="Gene3D" id="3.30.420.40">
    <property type="match status" value="2"/>
</dbReference>
<organism evidence="7 8">
    <name type="scientific">Danionella cerebrum</name>
    <dbReference type="NCBI Taxonomy" id="2873325"/>
    <lineage>
        <taxon>Eukaryota</taxon>
        <taxon>Metazoa</taxon>
        <taxon>Chordata</taxon>
        <taxon>Craniata</taxon>
        <taxon>Vertebrata</taxon>
        <taxon>Euteleostomi</taxon>
        <taxon>Actinopterygii</taxon>
        <taxon>Neopterygii</taxon>
        <taxon>Teleostei</taxon>
        <taxon>Ostariophysi</taxon>
        <taxon>Cypriniformes</taxon>
        <taxon>Danionidae</taxon>
        <taxon>Danioninae</taxon>
        <taxon>Danionella</taxon>
    </lineage>
</organism>
<evidence type="ECO:0000259" key="6">
    <source>
        <dbReference type="Pfam" id="PF02782"/>
    </source>
</evidence>
<evidence type="ECO:0000256" key="2">
    <source>
        <dbReference type="ARBA" id="ARBA00022679"/>
    </source>
</evidence>
<feature type="signal peptide" evidence="4">
    <location>
        <begin position="1"/>
        <end position="26"/>
    </location>
</feature>
<dbReference type="InterPro" id="IPR018485">
    <property type="entry name" value="FGGY_C"/>
</dbReference>
<dbReference type="AlphaFoldDB" id="A0A553MX40"/>
<accession>A0A553MX40</accession>
<comment type="caution">
    <text evidence="7">The sequence shown here is derived from an EMBL/GenBank/DDBJ whole genome shotgun (WGS) entry which is preliminary data.</text>
</comment>
<dbReference type="Pfam" id="PF00370">
    <property type="entry name" value="FGGY_N"/>
    <property type="match status" value="1"/>
</dbReference>
<evidence type="ECO:0000313" key="7">
    <source>
        <dbReference type="EMBL" id="TRY57761.1"/>
    </source>
</evidence>